<name>A0A7W7SP16_9ACTN</name>
<feature type="region of interest" description="Disordered" evidence="1">
    <location>
        <begin position="137"/>
        <end position="159"/>
    </location>
</feature>
<proteinExistence type="predicted"/>
<reference evidence="2 3" key="1">
    <citation type="submission" date="2020-08" db="EMBL/GenBank/DDBJ databases">
        <title>Sequencing the genomes of 1000 actinobacteria strains.</title>
        <authorList>
            <person name="Klenk H.-P."/>
        </authorList>
    </citation>
    <scope>NUCLEOTIDE SEQUENCE [LARGE SCALE GENOMIC DNA]</scope>
    <source>
        <strain evidence="2 3">DSM 45886</strain>
    </source>
</reference>
<dbReference type="RefSeq" id="WP_184534121.1">
    <property type="nucleotide sequence ID" value="NZ_JACHJW010000001.1"/>
</dbReference>
<protein>
    <submittedName>
        <fullName evidence="2">Uncharacterized protein</fullName>
    </submittedName>
</protein>
<feature type="compositionally biased region" description="Pro residues" evidence="1">
    <location>
        <begin position="61"/>
        <end position="73"/>
    </location>
</feature>
<dbReference type="Proteomes" id="UP000578819">
    <property type="component" value="Unassembled WGS sequence"/>
</dbReference>
<sequence>MRAVRSRPPVRPAVRLRAAPPLDPPYDDDSTPPTWSSGSTDQLPFELTSARGSRPGRGRPPGGPPLPTGPPTLPVEALATASTAARQAARRFLGTCLEILNGYRPANQIRPLVQPADATAIIGQLAVGNRRMAAQPGPVNRPTGQVNRPVGPVNRPAGQINRPADVVRLRLLRVCEPRPGVAEAAAVLHAAGRSWAMAFRLERRQGTWLGTVIQLL</sequence>
<keyword evidence="3" id="KW-1185">Reference proteome</keyword>
<evidence type="ECO:0000256" key="1">
    <source>
        <dbReference type="SAM" id="MobiDB-lite"/>
    </source>
</evidence>
<dbReference type="EMBL" id="JACHJW010000001">
    <property type="protein sequence ID" value="MBB4957956.1"/>
    <property type="molecule type" value="Genomic_DNA"/>
</dbReference>
<organism evidence="2 3">
    <name type="scientific">Micromonospora polyrhachis</name>
    <dbReference type="NCBI Taxonomy" id="1282883"/>
    <lineage>
        <taxon>Bacteria</taxon>
        <taxon>Bacillati</taxon>
        <taxon>Actinomycetota</taxon>
        <taxon>Actinomycetes</taxon>
        <taxon>Micromonosporales</taxon>
        <taxon>Micromonosporaceae</taxon>
        <taxon>Micromonospora</taxon>
    </lineage>
</organism>
<gene>
    <name evidence="2" type="ORF">FHR38_001689</name>
</gene>
<comment type="caution">
    <text evidence="2">The sequence shown here is derived from an EMBL/GenBank/DDBJ whole genome shotgun (WGS) entry which is preliminary data.</text>
</comment>
<feature type="compositionally biased region" description="Low complexity" evidence="1">
    <location>
        <begin position="1"/>
        <end position="20"/>
    </location>
</feature>
<evidence type="ECO:0000313" key="3">
    <source>
        <dbReference type="Proteomes" id="UP000578819"/>
    </source>
</evidence>
<dbReference type="InterPro" id="IPR045596">
    <property type="entry name" value="DUF6459"/>
</dbReference>
<accession>A0A7W7SP16</accession>
<evidence type="ECO:0000313" key="2">
    <source>
        <dbReference type="EMBL" id="MBB4957956.1"/>
    </source>
</evidence>
<feature type="region of interest" description="Disordered" evidence="1">
    <location>
        <begin position="1"/>
        <end position="74"/>
    </location>
</feature>
<dbReference type="AlphaFoldDB" id="A0A7W7SP16"/>
<dbReference type="Pfam" id="PF20060">
    <property type="entry name" value="DUF6459"/>
    <property type="match status" value="1"/>
</dbReference>